<sequence>MLSGVIFVALALLWALFLIPKALRSHDEAARPRSVESTSDHARVLHRRDGVADPVTGAVTDAVTEVPAAPVAGSRPAPQPVTVPEQRRPSARALTERRRRQAAAAARRRRRVLGLLLGVTVVVAVLAGTGVLLPWAPAVPVVVVAGFLVVARATVRGERRRWESVRTGLAEHGAQTMEPTEQTTSQVAEAAQPVLEAAATWQSGPVLVPVPRNEQGVALVSDVEDTSAFSAAALAEAVGASGQTSTLWDPLPVTLPTYVGKPRATRSVRTIDLNAAGVSSSGRNAADSALVAESATAGRDEQGGQGRRVVGG</sequence>
<evidence type="ECO:0000256" key="1">
    <source>
        <dbReference type="SAM" id="MobiDB-lite"/>
    </source>
</evidence>
<keyword evidence="2" id="KW-0472">Membrane</keyword>
<gene>
    <name evidence="3" type="ORF">J2S63_003329</name>
</gene>
<evidence type="ECO:0000256" key="2">
    <source>
        <dbReference type="SAM" id="Phobius"/>
    </source>
</evidence>
<evidence type="ECO:0000313" key="4">
    <source>
        <dbReference type="Proteomes" id="UP001183648"/>
    </source>
</evidence>
<dbReference type="EMBL" id="JAVDYG010000001">
    <property type="protein sequence ID" value="MDR7363776.1"/>
    <property type="molecule type" value="Genomic_DNA"/>
</dbReference>
<keyword evidence="2" id="KW-0812">Transmembrane</keyword>
<keyword evidence="2" id="KW-1133">Transmembrane helix</keyword>
<name>A0ABU2BZE4_9ACTN</name>
<protein>
    <submittedName>
        <fullName evidence="3">Uncharacterized protein</fullName>
    </submittedName>
</protein>
<feature type="transmembrane region" description="Helical" evidence="2">
    <location>
        <begin position="112"/>
        <end position="132"/>
    </location>
</feature>
<comment type="caution">
    <text evidence="3">The sequence shown here is derived from an EMBL/GenBank/DDBJ whole genome shotgun (WGS) entry which is preliminary data.</text>
</comment>
<accession>A0ABU2BZE4</accession>
<dbReference type="RefSeq" id="WP_310304581.1">
    <property type="nucleotide sequence ID" value="NZ_BAAAPS010000005.1"/>
</dbReference>
<feature type="transmembrane region" description="Helical" evidence="2">
    <location>
        <begin position="138"/>
        <end position="155"/>
    </location>
</feature>
<feature type="region of interest" description="Disordered" evidence="1">
    <location>
        <begin position="67"/>
        <end position="101"/>
    </location>
</feature>
<feature type="region of interest" description="Disordered" evidence="1">
    <location>
        <begin position="278"/>
        <end position="312"/>
    </location>
</feature>
<feature type="region of interest" description="Disordered" evidence="1">
    <location>
        <begin position="28"/>
        <end position="47"/>
    </location>
</feature>
<organism evidence="3 4">
    <name type="scientific">Nocardioides marmoribigeumensis</name>
    <dbReference type="NCBI Taxonomy" id="433649"/>
    <lineage>
        <taxon>Bacteria</taxon>
        <taxon>Bacillati</taxon>
        <taxon>Actinomycetota</taxon>
        <taxon>Actinomycetes</taxon>
        <taxon>Propionibacteriales</taxon>
        <taxon>Nocardioidaceae</taxon>
        <taxon>Nocardioides</taxon>
    </lineage>
</organism>
<keyword evidence="4" id="KW-1185">Reference proteome</keyword>
<feature type="transmembrane region" description="Helical" evidence="2">
    <location>
        <begin position="6"/>
        <end position="23"/>
    </location>
</feature>
<evidence type="ECO:0000313" key="3">
    <source>
        <dbReference type="EMBL" id="MDR7363776.1"/>
    </source>
</evidence>
<reference evidence="3 4" key="1">
    <citation type="submission" date="2023-07" db="EMBL/GenBank/DDBJ databases">
        <title>Sequencing the genomes of 1000 actinobacteria strains.</title>
        <authorList>
            <person name="Klenk H.-P."/>
        </authorList>
    </citation>
    <scope>NUCLEOTIDE SEQUENCE [LARGE SCALE GENOMIC DNA]</scope>
    <source>
        <strain evidence="3 4">DSM 19426</strain>
    </source>
</reference>
<feature type="compositionally biased region" description="Gly residues" evidence="1">
    <location>
        <begin position="303"/>
        <end position="312"/>
    </location>
</feature>
<proteinExistence type="predicted"/>
<dbReference type="Proteomes" id="UP001183648">
    <property type="component" value="Unassembled WGS sequence"/>
</dbReference>